<name>A0AAW2S092_SESRA</name>
<comment type="caution">
    <text evidence="1">The sequence shown here is derived from an EMBL/GenBank/DDBJ whole genome shotgun (WGS) entry which is preliminary data.</text>
</comment>
<accession>A0AAW2S092</accession>
<proteinExistence type="predicted"/>
<reference evidence="1" key="1">
    <citation type="submission" date="2020-06" db="EMBL/GenBank/DDBJ databases">
        <authorList>
            <person name="Li T."/>
            <person name="Hu X."/>
            <person name="Zhang T."/>
            <person name="Song X."/>
            <person name="Zhang H."/>
            <person name="Dai N."/>
            <person name="Sheng W."/>
            <person name="Hou X."/>
            <person name="Wei L."/>
        </authorList>
    </citation>
    <scope>NUCLEOTIDE SEQUENCE</scope>
    <source>
        <strain evidence="1">G02</strain>
        <tissue evidence="1">Leaf</tissue>
    </source>
</reference>
<protein>
    <recommendedName>
        <fullName evidence="2">Myb/SANT-like domain-containing protein</fullName>
    </recommendedName>
</protein>
<gene>
    <name evidence="1" type="ORF">Sradi_2997300</name>
</gene>
<reference evidence="1" key="2">
    <citation type="journal article" date="2024" name="Plant">
        <title>Genomic evolution and insights into agronomic trait innovations of Sesamum species.</title>
        <authorList>
            <person name="Miao H."/>
            <person name="Wang L."/>
            <person name="Qu L."/>
            <person name="Liu H."/>
            <person name="Sun Y."/>
            <person name="Le M."/>
            <person name="Wang Q."/>
            <person name="Wei S."/>
            <person name="Zheng Y."/>
            <person name="Lin W."/>
            <person name="Duan Y."/>
            <person name="Cao H."/>
            <person name="Xiong S."/>
            <person name="Wang X."/>
            <person name="Wei L."/>
            <person name="Li C."/>
            <person name="Ma Q."/>
            <person name="Ju M."/>
            <person name="Zhao R."/>
            <person name="Li G."/>
            <person name="Mu C."/>
            <person name="Tian Q."/>
            <person name="Mei H."/>
            <person name="Zhang T."/>
            <person name="Gao T."/>
            <person name="Zhang H."/>
        </authorList>
    </citation>
    <scope>NUCLEOTIDE SEQUENCE</scope>
    <source>
        <strain evidence="1">G02</strain>
    </source>
</reference>
<sequence>MMNKSGFGWDESRNMVTIEDGNVWLDFVKMYPSSQGMRYKSWPFSPAWKETFGMDRASGDRTWDPGWGRKNTS</sequence>
<dbReference type="EMBL" id="JACGWJ010000012">
    <property type="protein sequence ID" value="KAL0386030.1"/>
    <property type="molecule type" value="Genomic_DNA"/>
</dbReference>
<evidence type="ECO:0008006" key="2">
    <source>
        <dbReference type="Google" id="ProtNLM"/>
    </source>
</evidence>
<organism evidence="1">
    <name type="scientific">Sesamum radiatum</name>
    <name type="common">Black benniseed</name>
    <dbReference type="NCBI Taxonomy" id="300843"/>
    <lineage>
        <taxon>Eukaryota</taxon>
        <taxon>Viridiplantae</taxon>
        <taxon>Streptophyta</taxon>
        <taxon>Embryophyta</taxon>
        <taxon>Tracheophyta</taxon>
        <taxon>Spermatophyta</taxon>
        <taxon>Magnoliopsida</taxon>
        <taxon>eudicotyledons</taxon>
        <taxon>Gunneridae</taxon>
        <taxon>Pentapetalae</taxon>
        <taxon>asterids</taxon>
        <taxon>lamiids</taxon>
        <taxon>Lamiales</taxon>
        <taxon>Pedaliaceae</taxon>
        <taxon>Sesamum</taxon>
    </lineage>
</organism>
<dbReference type="AlphaFoldDB" id="A0AAW2S092"/>
<evidence type="ECO:0000313" key="1">
    <source>
        <dbReference type="EMBL" id="KAL0386030.1"/>
    </source>
</evidence>